<dbReference type="AlphaFoldDB" id="A0A914PP83"/>
<evidence type="ECO:0000313" key="1">
    <source>
        <dbReference type="Proteomes" id="UP000887578"/>
    </source>
</evidence>
<reference evidence="2" key="1">
    <citation type="submission" date="2022-11" db="UniProtKB">
        <authorList>
            <consortium name="WormBaseParasite"/>
        </authorList>
    </citation>
    <scope>IDENTIFICATION</scope>
</reference>
<proteinExistence type="predicted"/>
<sequence length="249" mass="29093">MQIFGGVGSSIGKTVVYDHECSKNLVPTVGIAKKVQPFLIPNLPMFDDEKFTTNDVIEALTRVFPFIEHEKVIGFDQAWNDFEIFLKNPPFFKFEIKDKKLQPIGNFENANLWPSVEITAENREKLELFVYLRYVLLVIKYKKQTYSWEENEKLAQLAKECLVLSGPASRNLLPLKVIHSLWAICAYTHTMYFCYLEDDELAKEANSYFYMFKMAFLQYPEAFQLHIDIAIAYYQINSRIKRHKESVSV</sequence>
<keyword evidence="1" id="KW-1185">Reference proteome</keyword>
<dbReference type="Proteomes" id="UP000887578">
    <property type="component" value="Unplaced"/>
</dbReference>
<evidence type="ECO:0000313" key="2">
    <source>
        <dbReference type="WBParaSite" id="PDA_v2.g19861.t1"/>
    </source>
</evidence>
<name>A0A914PP83_9BILA</name>
<dbReference type="WBParaSite" id="PDA_v2.g19861.t1">
    <property type="protein sequence ID" value="PDA_v2.g19861.t1"/>
    <property type="gene ID" value="PDA_v2.g19861"/>
</dbReference>
<organism evidence="1 2">
    <name type="scientific">Panagrolaimus davidi</name>
    <dbReference type="NCBI Taxonomy" id="227884"/>
    <lineage>
        <taxon>Eukaryota</taxon>
        <taxon>Metazoa</taxon>
        <taxon>Ecdysozoa</taxon>
        <taxon>Nematoda</taxon>
        <taxon>Chromadorea</taxon>
        <taxon>Rhabditida</taxon>
        <taxon>Tylenchina</taxon>
        <taxon>Panagrolaimomorpha</taxon>
        <taxon>Panagrolaimoidea</taxon>
        <taxon>Panagrolaimidae</taxon>
        <taxon>Panagrolaimus</taxon>
    </lineage>
</organism>
<accession>A0A914PP83</accession>
<protein>
    <submittedName>
        <fullName evidence="2">Uncharacterized protein</fullName>
    </submittedName>
</protein>